<gene>
    <name evidence="1" type="ORF">AWB70_01028</name>
</gene>
<keyword evidence="2" id="KW-1185">Reference proteome</keyword>
<reference evidence="2" key="1">
    <citation type="submission" date="2016-01" db="EMBL/GenBank/DDBJ databases">
        <authorList>
            <person name="Peeters C."/>
        </authorList>
    </citation>
    <scope>NUCLEOTIDE SEQUENCE [LARGE SCALE GENOMIC DNA]</scope>
</reference>
<dbReference type="RefSeq" id="WP_159680160.1">
    <property type="nucleotide sequence ID" value="NZ_FCNY02000002.1"/>
</dbReference>
<evidence type="ECO:0000313" key="2">
    <source>
        <dbReference type="Proteomes" id="UP000054740"/>
    </source>
</evidence>
<dbReference type="Proteomes" id="UP000054740">
    <property type="component" value="Unassembled WGS sequence"/>
</dbReference>
<evidence type="ECO:0000313" key="1">
    <source>
        <dbReference type="EMBL" id="SAL20292.1"/>
    </source>
</evidence>
<proteinExistence type="predicted"/>
<sequence>MTLAQIGFRFLVSPSRAKGEWHHPSAVAQLVSVGWTDCTDMSDVQFDEFMGVATA</sequence>
<accession>A0A158FK98</accession>
<dbReference type="EMBL" id="FCNY02000002">
    <property type="protein sequence ID" value="SAL20292.1"/>
    <property type="molecule type" value="Genomic_DNA"/>
</dbReference>
<dbReference type="AlphaFoldDB" id="A0A158FK98"/>
<name>A0A158FK98_CABCO</name>
<organism evidence="1 2">
    <name type="scientific">Caballeronia cordobensis</name>
    <name type="common">Burkholderia cordobensis</name>
    <dbReference type="NCBI Taxonomy" id="1353886"/>
    <lineage>
        <taxon>Bacteria</taxon>
        <taxon>Pseudomonadati</taxon>
        <taxon>Pseudomonadota</taxon>
        <taxon>Betaproteobacteria</taxon>
        <taxon>Burkholderiales</taxon>
        <taxon>Burkholderiaceae</taxon>
        <taxon>Caballeronia</taxon>
    </lineage>
</organism>
<protein>
    <submittedName>
        <fullName evidence="1">Uncharacterized protein</fullName>
    </submittedName>
</protein>